<reference evidence="3" key="1">
    <citation type="journal article" date="2013" name="Nature">
        <title>Draft genome of the wheat A-genome progenitor Triticum urartu.</title>
        <authorList>
            <person name="Ling H.Q."/>
            <person name="Zhao S."/>
            <person name="Liu D."/>
            <person name="Wang J."/>
            <person name="Sun H."/>
            <person name="Zhang C."/>
            <person name="Fan H."/>
            <person name="Li D."/>
            <person name="Dong L."/>
            <person name="Tao Y."/>
            <person name="Gao C."/>
            <person name="Wu H."/>
            <person name="Li Y."/>
            <person name="Cui Y."/>
            <person name="Guo X."/>
            <person name="Zheng S."/>
            <person name="Wang B."/>
            <person name="Yu K."/>
            <person name="Liang Q."/>
            <person name="Yang W."/>
            <person name="Lou X."/>
            <person name="Chen J."/>
            <person name="Feng M."/>
            <person name="Jian J."/>
            <person name="Zhang X."/>
            <person name="Luo G."/>
            <person name="Jiang Y."/>
            <person name="Liu J."/>
            <person name="Wang Z."/>
            <person name="Sha Y."/>
            <person name="Zhang B."/>
            <person name="Wu H."/>
            <person name="Tang D."/>
            <person name="Shen Q."/>
            <person name="Xue P."/>
            <person name="Zou S."/>
            <person name="Wang X."/>
            <person name="Liu X."/>
            <person name="Wang F."/>
            <person name="Yang Y."/>
            <person name="An X."/>
            <person name="Dong Z."/>
            <person name="Zhang K."/>
            <person name="Zhang X."/>
            <person name="Luo M.C."/>
            <person name="Dvorak J."/>
            <person name="Tong Y."/>
            <person name="Wang J."/>
            <person name="Yang H."/>
            <person name="Li Z."/>
            <person name="Wang D."/>
            <person name="Zhang A."/>
            <person name="Wang J."/>
        </authorList>
    </citation>
    <scope>NUCLEOTIDE SEQUENCE</scope>
    <source>
        <strain evidence="3">cv. G1812</strain>
    </source>
</reference>
<organism evidence="2 3">
    <name type="scientific">Triticum urartu</name>
    <name type="common">Red wild einkorn</name>
    <name type="synonym">Crithodium urartu</name>
    <dbReference type="NCBI Taxonomy" id="4572"/>
    <lineage>
        <taxon>Eukaryota</taxon>
        <taxon>Viridiplantae</taxon>
        <taxon>Streptophyta</taxon>
        <taxon>Embryophyta</taxon>
        <taxon>Tracheophyta</taxon>
        <taxon>Spermatophyta</taxon>
        <taxon>Magnoliopsida</taxon>
        <taxon>Liliopsida</taxon>
        <taxon>Poales</taxon>
        <taxon>Poaceae</taxon>
        <taxon>BOP clade</taxon>
        <taxon>Pooideae</taxon>
        <taxon>Triticodae</taxon>
        <taxon>Triticeae</taxon>
        <taxon>Triticinae</taxon>
        <taxon>Triticum</taxon>
    </lineage>
</organism>
<feature type="compositionally biased region" description="Basic and acidic residues" evidence="1">
    <location>
        <begin position="49"/>
        <end position="59"/>
    </location>
</feature>
<dbReference type="Proteomes" id="UP000015106">
    <property type="component" value="Chromosome 6"/>
</dbReference>
<sequence length="103" mass="11159">MRFPESVSDHQSPSSPLTANITENAPYNTDSPHGDSCSESNVQSQLDDECSRSNDKSLPDGESTSNGSLLYVITMSILKYDLIESSAAKHDLIVCGPPEQIEQ</sequence>
<name>A0A8R7QSS8_TRIUA</name>
<evidence type="ECO:0000313" key="2">
    <source>
        <dbReference type="EnsemblPlants" id="TuG1812G0600002067.01.T01.cds288806"/>
    </source>
</evidence>
<keyword evidence="3" id="KW-1185">Reference proteome</keyword>
<dbReference type="Gramene" id="TuG1812G0600002067.01.T01">
    <property type="protein sequence ID" value="TuG1812G0600002067.01.T01.cds288806"/>
    <property type="gene ID" value="TuG1812G0600002067.01"/>
</dbReference>
<feature type="compositionally biased region" description="Polar residues" evidence="1">
    <location>
        <begin position="9"/>
        <end position="45"/>
    </location>
</feature>
<feature type="region of interest" description="Disordered" evidence="1">
    <location>
        <begin position="1"/>
        <end position="66"/>
    </location>
</feature>
<accession>A0A8R7QSS8</accession>
<dbReference type="AlphaFoldDB" id="A0A8R7QSS8"/>
<proteinExistence type="predicted"/>
<evidence type="ECO:0000256" key="1">
    <source>
        <dbReference type="SAM" id="MobiDB-lite"/>
    </source>
</evidence>
<reference evidence="2" key="3">
    <citation type="submission" date="2022-06" db="UniProtKB">
        <authorList>
            <consortium name="EnsemblPlants"/>
        </authorList>
    </citation>
    <scope>IDENTIFICATION</scope>
</reference>
<evidence type="ECO:0000313" key="3">
    <source>
        <dbReference type="Proteomes" id="UP000015106"/>
    </source>
</evidence>
<reference evidence="2" key="2">
    <citation type="submission" date="2018-03" db="EMBL/GenBank/DDBJ databases">
        <title>The Triticum urartu genome reveals the dynamic nature of wheat genome evolution.</title>
        <authorList>
            <person name="Ling H."/>
            <person name="Ma B."/>
            <person name="Shi X."/>
            <person name="Liu H."/>
            <person name="Dong L."/>
            <person name="Sun H."/>
            <person name="Cao Y."/>
            <person name="Gao Q."/>
            <person name="Zheng S."/>
            <person name="Li Y."/>
            <person name="Yu Y."/>
            <person name="Du H."/>
            <person name="Qi M."/>
            <person name="Li Y."/>
            <person name="Yu H."/>
            <person name="Cui Y."/>
            <person name="Wang N."/>
            <person name="Chen C."/>
            <person name="Wu H."/>
            <person name="Zhao Y."/>
            <person name="Zhang J."/>
            <person name="Li Y."/>
            <person name="Zhou W."/>
            <person name="Zhang B."/>
            <person name="Hu W."/>
            <person name="Eijk M."/>
            <person name="Tang J."/>
            <person name="Witsenboer H."/>
            <person name="Zhao S."/>
            <person name="Li Z."/>
            <person name="Zhang A."/>
            <person name="Wang D."/>
            <person name="Liang C."/>
        </authorList>
    </citation>
    <scope>NUCLEOTIDE SEQUENCE [LARGE SCALE GENOMIC DNA]</scope>
    <source>
        <strain evidence="2">cv. G1812</strain>
    </source>
</reference>
<protein>
    <submittedName>
        <fullName evidence="2">Uncharacterized protein</fullName>
    </submittedName>
</protein>
<dbReference type="EnsemblPlants" id="TuG1812G0600002067.01.T01">
    <property type="protein sequence ID" value="TuG1812G0600002067.01.T01.cds288806"/>
    <property type="gene ID" value="TuG1812G0600002067.01"/>
</dbReference>